<accession>A0ABR1CKJ5</accession>
<dbReference type="Proteomes" id="UP001303046">
    <property type="component" value="Unassembled WGS sequence"/>
</dbReference>
<protein>
    <submittedName>
        <fullName evidence="1">Uncharacterized protein</fullName>
    </submittedName>
</protein>
<evidence type="ECO:0000313" key="2">
    <source>
        <dbReference type="Proteomes" id="UP001303046"/>
    </source>
</evidence>
<dbReference type="EMBL" id="JAVFWL010000002">
    <property type="protein sequence ID" value="KAK6738188.1"/>
    <property type="molecule type" value="Genomic_DNA"/>
</dbReference>
<organism evidence="1 2">
    <name type="scientific">Necator americanus</name>
    <name type="common">Human hookworm</name>
    <dbReference type="NCBI Taxonomy" id="51031"/>
    <lineage>
        <taxon>Eukaryota</taxon>
        <taxon>Metazoa</taxon>
        <taxon>Ecdysozoa</taxon>
        <taxon>Nematoda</taxon>
        <taxon>Chromadorea</taxon>
        <taxon>Rhabditida</taxon>
        <taxon>Rhabditina</taxon>
        <taxon>Rhabditomorpha</taxon>
        <taxon>Strongyloidea</taxon>
        <taxon>Ancylostomatidae</taxon>
        <taxon>Bunostominae</taxon>
        <taxon>Necator</taxon>
    </lineage>
</organism>
<sequence>MKLVGADPNVQRQVDNRLFHFDYMNIFNIIDRRNHQWSLLVILVTRCFSTWWSVALPSLANENPGFDPISSTSKHPPDLLDRDISKTVKINSNFGHRSCSEYLRRDYQKEQ</sequence>
<gene>
    <name evidence="1" type="primary">Necator_chrII.g8144</name>
    <name evidence="1" type="ORF">RB195_020350</name>
</gene>
<reference evidence="1 2" key="1">
    <citation type="submission" date="2023-08" db="EMBL/GenBank/DDBJ databases">
        <title>A Necator americanus chromosomal reference genome.</title>
        <authorList>
            <person name="Ilik V."/>
            <person name="Petrzelkova K.J."/>
            <person name="Pardy F."/>
            <person name="Fuh T."/>
            <person name="Niatou-Singa F.S."/>
            <person name="Gouil Q."/>
            <person name="Baker L."/>
            <person name="Ritchie M.E."/>
            <person name="Jex A.R."/>
            <person name="Gazzola D."/>
            <person name="Li H."/>
            <person name="Toshio Fujiwara R."/>
            <person name="Zhan B."/>
            <person name="Aroian R.V."/>
            <person name="Pafco B."/>
            <person name="Schwarz E.M."/>
        </authorList>
    </citation>
    <scope>NUCLEOTIDE SEQUENCE [LARGE SCALE GENOMIC DNA]</scope>
    <source>
        <strain evidence="1 2">Aroian</strain>
        <tissue evidence="1">Whole animal</tissue>
    </source>
</reference>
<keyword evidence="2" id="KW-1185">Reference proteome</keyword>
<name>A0ABR1CKJ5_NECAM</name>
<evidence type="ECO:0000313" key="1">
    <source>
        <dbReference type="EMBL" id="KAK6738188.1"/>
    </source>
</evidence>
<comment type="caution">
    <text evidence="1">The sequence shown here is derived from an EMBL/GenBank/DDBJ whole genome shotgun (WGS) entry which is preliminary data.</text>
</comment>
<proteinExistence type="predicted"/>